<keyword evidence="3" id="KW-0812">Transmembrane</keyword>
<dbReference type="Pfam" id="PF00722">
    <property type="entry name" value="Glyco_hydro_16"/>
    <property type="match status" value="1"/>
</dbReference>
<dbReference type="PANTHER" id="PTHR10963:SF55">
    <property type="entry name" value="GLYCOSIDE HYDROLASE FAMILY 16 PROTEIN"/>
    <property type="match status" value="1"/>
</dbReference>
<organism evidence="5 6">
    <name type="scientific">Lipomyces starkeyi NRRL Y-11557</name>
    <dbReference type="NCBI Taxonomy" id="675824"/>
    <lineage>
        <taxon>Eukaryota</taxon>
        <taxon>Fungi</taxon>
        <taxon>Dikarya</taxon>
        <taxon>Ascomycota</taxon>
        <taxon>Saccharomycotina</taxon>
        <taxon>Lipomycetes</taxon>
        <taxon>Lipomycetales</taxon>
        <taxon>Lipomycetaceae</taxon>
        <taxon>Lipomyces</taxon>
    </lineage>
</organism>
<feature type="domain" description="GH16" evidence="4">
    <location>
        <begin position="239"/>
        <end position="564"/>
    </location>
</feature>
<gene>
    <name evidence="5" type="ORF">LIPSTDRAFT_92143</name>
</gene>
<dbReference type="EMBL" id="KV454291">
    <property type="protein sequence ID" value="ODQ75092.1"/>
    <property type="molecule type" value="Genomic_DNA"/>
</dbReference>
<accession>A0A1E3QDB9</accession>
<evidence type="ECO:0000313" key="6">
    <source>
        <dbReference type="Proteomes" id="UP000094385"/>
    </source>
</evidence>
<evidence type="ECO:0000259" key="4">
    <source>
        <dbReference type="PROSITE" id="PS51762"/>
    </source>
</evidence>
<dbReference type="OrthoDB" id="4781at2759"/>
<evidence type="ECO:0000256" key="2">
    <source>
        <dbReference type="SAM" id="MobiDB-lite"/>
    </source>
</evidence>
<feature type="region of interest" description="Disordered" evidence="2">
    <location>
        <begin position="1"/>
        <end position="37"/>
    </location>
</feature>
<dbReference type="InterPro" id="IPR000757">
    <property type="entry name" value="Beta-glucanase-like"/>
</dbReference>
<proteinExistence type="inferred from homology"/>
<keyword evidence="6" id="KW-1185">Reference proteome</keyword>
<evidence type="ECO:0000256" key="1">
    <source>
        <dbReference type="ARBA" id="ARBA00006865"/>
    </source>
</evidence>
<dbReference type="GO" id="GO:0005975">
    <property type="term" value="P:carbohydrate metabolic process"/>
    <property type="evidence" value="ECO:0007669"/>
    <property type="project" value="InterPro"/>
</dbReference>
<dbReference type="GO" id="GO:0004553">
    <property type="term" value="F:hydrolase activity, hydrolyzing O-glycosyl compounds"/>
    <property type="evidence" value="ECO:0007669"/>
    <property type="project" value="InterPro"/>
</dbReference>
<feature type="transmembrane region" description="Helical" evidence="3">
    <location>
        <begin position="214"/>
        <end position="237"/>
    </location>
</feature>
<dbReference type="SUPFAM" id="SSF49899">
    <property type="entry name" value="Concanavalin A-like lectins/glucanases"/>
    <property type="match status" value="1"/>
</dbReference>
<dbReference type="PANTHER" id="PTHR10963">
    <property type="entry name" value="GLYCOSYL HYDROLASE-RELATED"/>
    <property type="match status" value="1"/>
</dbReference>
<keyword evidence="3" id="KW-1133">Transmembrane helix</keyword>
<dbReference type="InterPro" id="IPR013320">
    <property type="entry name" value="ConA-like_dom_sf"/>
</dbReference>
<name>A0A1E3QDB9_LIPST</name>
<dbReference type="PROSITE" id="PS51762">
    <property type="entry name" value="GH16_2"/>
    <property type="match status" value="1"/>
</dbReference>
<dbReference type="AlphaFoldDB" id="A0A1E3QDB9"/>
<evidence type="ECO:0000256" key="3">
    <source>
        <dbReference type="SAM" id="Phobius"/>
    </source>
</evidence>
<dbReference type="GO" id="GO:0031505">
    <property type="term" value="P:fungal-type cell wall organization"/>
    <property type="evidence" value="ECO:0007669"/>
    <property type="project" value="UniProtKB-ARBA"/>
</dbReference>
<keyword evidence="3" id="KW-0472">Membrane</keyword>
<dbReference type="STRING" id="675824.A0A1E3QDB9"/>
<dbReference type="Proteomes" id="UP000094385">
    <property type="component" value="Unassembled WGS sequence"/>
</dbReference>
<evidence type="ECO:0000313" key="5">
    <source>
        <dbReference type="EMBL" id="ODQ75092.1"/>
    </source>
</evidence>
<comment type="similarity">
    <text evidence="1">Belongs to the glycosyl hydrolase 16 family.</text>
</comment>
<protein>
    <recommendedName>
        <fullName evidence="4">GH16 domain-containing protein</fullName>
    </recommendedName>
</protein>
<reference evidence="5 6" key="1">
    <citation type="journal article" date="2016" name="Proc. Natl. Acad. Sci. U.S.A.">
        <title>Comparative genomics of biotechnologically important yeasts.</title>
        <authorList>
            <person name="Riley R."/>
            <person name="Haridas S."/>
            <person name="Wolfe K.H."/>
            <person name="Lopes M.R."/>
            <person name="Hittinger C.T."/>
            <person name="Goeker M."/>
            <person name="Salamov A.A."/>
            <person name="Wisecaver J.H."/>
            <person name="Long T.M."/>
            <person name="Calvey C.H."/>
            <person name="Aerts A.L."/>
            <person name="Barry K.W."/>
            <person name="Choi C."/>
            <person name="Clum A."/>
            <person name="Coughlan A.Y."/>
            <person name="Deshpande S."/>
            <person name="Douglass A.P."/>
            <person name="Hanson S.J."/>
            <person name="Klenk H.-P."/>
            <person name="LaButti K.M."/>
            <person name="Lapidus A."/>
            <person name="Lindquist E.A."/>
            <person name="Lipzen A.M."/>
            <person name="Meier-Kolthoff J.P."/>
            <person name="Ohm R.A."/>
            <person name="Otillar R.P."/>
            <person name="Pangilinan J.L."/>
            <person name="Peng Y."/>
            <person name="Rokas A."/>
            <person name="Rosa C.A."/>
            <person name="Scheuner C."/>
            <person name="Sibirny A.A."/>
            <person name="Slot J.C."/>
            <person name="Stielow J.B."/>
            <person name="Sun H."/>
            <person name="Kurtzman C.P."/>
            <person name="Blackwell M."/>
            <person name="Grigoriev I.V."/>
            <person name="Jeffries T.W."/>
        </authorList>
    </citation>
    <scope>NUCLEOTIDE SEQUENCE [LARGE SCALE GENOMIC DNA]</scope>
    <source>
        <strain evidence="5 6">NRRL Y-11557</strain>
    </source>
</reference>
<dbReference type="InterPro" id="IPR050546">
    <property type="entry name" value="Glycosyl_Hydrlase_16"/>
</dbReference>
<sequence>MFIESSPRPSISNVKQPSTLSTSPEFQSPISEPHRTGTEISSAMPLTIGGMTGSDGASQKLQSFTSTNIAATGCNPETNLSSSPNLMAADAVSTSTSRPRTVGGASISATPKRASVLNSTPHVQPLLIPPYLSQSAGRALSIASMQRKPSIFYYRRASLPCQSPSQSEHSSMAAGNIEQAGRIRTRRHFASRRLPLGYSGEKPWLSSQSPAEQFLRWIMVVSFVMGLAIFGVLIWVGTTEIQNYNYCTVLEDNFDTGSLNTTIWMHDVQVGGFGNGEFEWATSSSNNSFVRDGKLYIVPTFTADAIGEDNMMHGFTVNLTKTGICTSTADSDWLTRNFANIRYGKVEVTAKLPQGDWLWPAIWMMPKDSVYGVWPASGEIDICESRGNDHTYPVGGVNVMSSTLHWGPASGLDKYWKTTSGFRLTHSTFADGFHTFGLEWNQHYIMTYLDGRLRQVVYHKFGTPFWQYGNFPSTYQDGSTVFDPWPAADSQAPFDQDFYLILDVAVGGTNGWFPDDQADKPWSNGGRQRAMSSFWNARDKWQPTWGDESSRGMIVDSVKIYSMC</sequence>
<feature type="compositionally biased region" description="Polar residues" evidence="2">
    <location>
        <begin position="7"/>
        <end position="30"/>
    </location>
</feature>
<dbReference type="Gene3D" id="2.60.120.200">
    <property type="match status" value="1"/>
</dbReference>